<accession>A0A5B0PG83</accession>
<organism evidence="1 4">
    <name type="scientific">Puccinia graminis f. sp. tritici</name>
    <dbReference type="NCBI Taxonomy" id="56615"/>
    <lineage>
        <taxon>Eukaryota</taxon>
        <taxon>Fungi</taxon>
        <taxon>Dikarya</taxon>
        <taxon>Basidiomycota</taxon>
        <taxon>Pucciniomycotina</taxon>
        <taxon>Pucciniomycetes</taxon>
        <taxon>Pucciniales</taxon>
        <taxon>Pucciniaceae</taxon>
        <taxon>Puccinia</taxon>
    </lineage>
</organism>
<dbReference type="Proteomes" id="UP000325313">
    <property type="component" value="Unassembled WGS sequence"/>
</dbReference>
<sequence length="116" mass="13181">MRFLVVQWLALVYKLPIKIIMRSILGLPIISLFLALQHQALVKSEVIVWQADTLCTPNGIPIQNTHCCTQQILGKPKAQQIPGPCPKGKSNSSYFFYPLQISSLRKFRAIFLLHIH</sequence>
<proteinExistence type="predicted"/>
<evidence type="ECO:0000313" key="4">
    <source>
        <dbReference type="Proteomes" id="UP000325313"/>
    </source>
</evidence>
<evidence type="ECO:0000313" key="2">
    <source>
        <dbReference type="EMBL" id="KAA1105673.1"/>
    </source>
</evidence>
<dbReference type="Proteomes" id="UP000324748">
    <property type="component" value="Unassembled WGS sequence"/>
</dbReference>
<protein>
    <submittedName>
        <fullName evidence="1">Uncharacterized protein</fullName>
    </submittedName>
</protein>
<gene>
    <name evidence="2" type="ORF">PGT21_015091</name>
    <name evidence="1" type="ORF">PGTUg99_016474</name>
</gene>
<comment type="caution">
    <text evidence="1">The sequence shown here is derived from an EMBL/GenBank/DDBJ whole genome shotgun (WGS) entry which is preliminary data.</text>
</comment>
<dbReference type="EMBL" id="VDEP01000345">
    <property type="protein sequence ID" value="KAA1098859.1"/>
    <property type="molecule type" value="Genomic_DNA"/>
</dbReference>
<dbReference type="AlphaFoldDB" id="A0A5B0PG83"/>
<evidence type="ECO:0000313" key="3">
    <source>
        <dbReference type="Proteomes" id="UP000324748"/>
    </source>
</evidence>
<reference evidence="3 4" key="1">
    <citation type="submission" date="2019-05" db="EMBL/GenBank/DDBJ databases">
        <title>Emergence of the Ug99 lineage of the wheat stem rust pathogen through somatic hybridization.</title>
        <authorList>
            <person name="Li F."/>
            <person name="Upadhyaya N.M."/>
            <person name="Sperschneider J."/>
            <person name="Matny O."/>
            <person name="Nguyen-Phuc H."/>
            <person name="Mago R."/>
            <person name="Raley C."/>
            <person name="Miller M.E."/>
            <person name="Silverstein K.A.T."/>
            <person name="Henningsen E."/>
            <person name="Hirsch C.D."/>
            <person name="Visser B."/>
            <person name="Pretorius Z.A."/>
            <person name="Steffenson B.J."/>
            <person name="Schwessinger B."/>
            <person name="Dodds P.N."/>
            <person name="Figueroa M."/>
        </authorList>
    </citation>
    <scope>NUCLEOTIDE SEQUENCE [LARGE SCALE GENOMIC DNA]</scope>
    <source>
        <strain evidence="2">21-0</strain>
        <strain evidence="1 4">Ug99</strain>
    </source>
</reference>
<dbReference type="EMBL" id="VSWC01000040">
    <property type="protein sequence ID" value="KAA1105673.1"/>
    <property type="molecule type" value="Genomic_DNA"/>
</dbReference>
<keyword evidence="3" id="KW-1185">Reference proteome</keyword>
<name>A0A5B0PG83_PUCGR</name>
<evidence type="ECO:0000313" key="1">
    <source>
        <dbReference type="EMBL" id="KAA1098859.1"/>
    </source>
</evidence>